<dbReference type="STRING" id="1442369.A0A0D2H9Q8"/>
<organism evidence="5 6">
    <name type="scientific">Rhinocladiella mackenziei CBS 650.93</name>
    <dbReference type="NCBI Taxonomy" id="1442369"/>
    <lineage>
        <taxon>Eukaryota</taxon>
        <taxon>Fungi</taxon>
        <taxon>Dikarya</taxon>
        <taxon>Ascomycota</taxon>
        <taxon>Pezizomycotina</taxon>
        <taxon>Eurotiomycetes</taxon>
        <taxon>Chaetothyriomycetidae</taxon>
        <taxon>Chaetothyriales</taxon>
        <taxon>Herpotrichiellaceae</taxon>
        <taxon>Rhinocladiella</taxon>
    </lineage>
</organism>
<dbReference type="InterPro" id="IPR027417">
    <property type="entry name" value="P-loop_NTPase"/>
</dbReference>
<dbReference type="AlphaFoldDB" id="A0A0D2H9Q8"/>
<evidence type="ECO:0000313" key="5">
    <source>
        <dbReference type="EMBL" id="KIX07223.1"/>
    </source>
</evidence>
<dbReference type="GeneID" id="25289947"/>
<proteinExistence type="inferred from homology"/>
<evidence type="ECO:0000313" key="6">
    <source>
        <dbReference type="Proteomes" id="UP000053617"/>
    </source>
</evidence>
<dbReference type="OrthoDB" id="5976022at2759"/>
<dbReference type="GO" id="GO:0005525">
    <property type="term" value="F:GTP binding"/>
    <property type="evidence" value="ECO:0007669"/>
    <property type="project" value="InterPro"/>
</dbReference>
<protein>
    <recommendedName>
        <fullName evidence="2">small monomeric GTPase</fullName>
        <ecNumber evidence="2">3.6.5.2</ecNumber>
    </recommendedName>
</protein>
<comment type="similarity">
    <text evidence="1">Belongs to the small GTPase superfamily. Ras family.</text>
</comment>
<dbReference type="Pfam" id="PF00071">
    <property type="entry name" value="Ras"/>
    <property type="match status" value="1"/>
</dbReference>
<evidence type="ECO:0000256" key="4">
    <source>
        <dbReference type="ARBA" id="ARBA00048098"/>
    </source>
</evidence>
<dbReference type="VEuPathDB" id="FungiDB:Z518_01876"/>
<dbReference type="EMBL" id="KN847476">
    <property type="protein sequence ID" value="KIX07223.1"/>
    <property type="molecule type" value="Genomic_DNA"/>
</dbReference>
<keyword evidence="3" id="KW-0378">Hydrolase</keyword>
<accession>A0A0D2H9Q8</accession>
<keyword evidence="6" id="KW-1185">Reference proteome</keyword>
<dbReference type="EC" id="3.6.5.2" evidence="2"/>
<reference evidence="5 6" key="1">
    <citation type="submission" date="2015-01" db="EMBL/GenBank/DDBJ databases">
        <title>The Genome Sequence of Rhinocladiella mackenzie CBS 650.93.</title>
        <authorList>
            <consortium name="The Broad Institute Genomics Platform"/>
            <person name="Cuomo C."/>
            <person name="de Hoog S."/>
            <person name="Gorbushina A."/>
            <person name="Stielow B."/>
            <person name="Teixiera M."/>
            <person name="Abouelleil A."/>
            <person name="Chapman S.B."/>
            <person name="Priest M."/>
            <person name="Young S.K."/>
            <person name="Wortman J."/>
            <person name="Nusbaum C."/>
            <person name="Birren B."/>
        </authorList>
    </citation>
    <scope>NUCLEOTIDE SEQUENCE [LARGE SCALE GENOMIC DNA]</scope>
    <source>
        <strain evidence="5 6">CBS 650.93</strain>
    </source>
</reference>
<evidence type="ECO:0000256" key="1">
    <source>
        <dbReference type="ARBA" id="ARBA00008344"/>
    </source>
</evidence>
<dbReference type="PROSITE" id="PS51421">
    <property type="entry name" value="RAS"/>
    <property type="match status" value="1"/>
</dbReference>
<evidence type="ECO:0000256" key="2">
    <source>
        <dbReference type="ARBA" id="ARBA00011984"/>
    </source>
</evidence>
<dbReference type="Gene3D" id="3.40.50.300">
    <property type="entry name" value="P-loop containing nucleotide triphosphate hydrolases"/>
    <property type="match status" value="1"/>
</dbReference>
<name>A0A0D2H9Q8_9EURO</name>
<dbReference type="Proteomes" id="UP000053617">
    <property type="component" value="Unassembled WGS sequence"/>
</dbReference>
<dbReference type="PANTHER" id="PTHR45704">
    <property type="entry name" value="RAS-LIKE FAMILY MEMBER 11"/>
    <property type="match status" value="1"/>
</dbReference>
<sequence length="87" mass="9498">MATKPDDLAAKPVWDPGLTPVVLVAHKSDKDEEREVSTAEGFALAKELGCMFVESSAKHCVNVENAFFLIGSASFVDNDYRRSSHRG</sequence>
<dbReference type="HOGENOM" id="CLU_2484538_0_0_1"/>
<dbReference type="RefSeq" id="XP_013274359.1">
    <property type="nucleotide sequence ID" value="XM_013418905.1"/>
</dbReference>
<dbReference type="InterPro" id="IPR001806">
    <property type="entry name" value="Small_GTPase"/>
</dbReference>
<comment type="catalytic activity">
    <reaction evidence="4">
        <text>GTP + H2O = GDP + phosphate + H(+)</text>
        <dbReference type="Rhea" id="RHEA:19669"/>
        <dbReference type="ChEBI" id="CHEBI:15377"/>
        <dbReference type="ChEBI" id="CHEBI:15378"/>
        <dbReference type="ChEBI" id="CHEBI:37565"/>
        <dbReference type="ChEBI" id="CHEBI:43474"/>
        <dbReference type="ChEBI" id="CHEBI:58189"/>
        <dbReference type="EC" id="3.6.5.2"/>
    </reaction>
</comment>
<dbReference type="InterPro" id="IPR051065">
    <property type="entry name" value="Ras-related_GTPase"/>
</dbReference>
<evidence type="ECO:0000256" key="3">
    <source>
        <dbReference type="ARBA" id="ARBA00022801"/>
    </source>
</evidence>
<dbReference type="GO" id="GO:0003925">
    <property type="term" value="F:G protein activity"/>
    <property type="evidence" value="ECO:0007669"/>
    <property type="project" value="UniProtKB-EC"/>
</dbReference>
<dbReference type="SUPFAM" id="SSF52540">
    <property type="entry name" value="P-loop containing nucleoside triphosphate hydrolases"/>
    <property type="match status" value="1"/>
</dbReference>
<gene>
    <name evidence="5" type="ORF">Z518_01876</name>
</gene>